<evidence type="ECO:0000259" key="9">
    <source>
        <dbReference type="Pfam" id="PF20791"/>
    </source>
</evidence>
<keyword evidence="4" id="KW-0276">Fatty acid metabolism</keyword>
<evidence type="ECO:0000256" key="7">
    <source>
        <dbReference type="ARBA" id="ARBA00023160"/>
    </source>
</evidence>
<dbReference type="Proteomes" id="UP000248132">
    <property type="component" value="Unassembled WGS sequence"/>
</dbReference>
<feature type="domain" description="Acyl-ACP thioesterase-like C-terminal" evidence="9">
    <location>
        <begin position="162"/>
        <end position="219"/>
    </location>
</feature>
<reference evidence="10 11" key="1">
    <citation type="submission" date="2018-06" db="EMBL/GenBank/DDBJ databases">
        <title>Genomic Encyclopedia of Type Strains, Phase I: the one thousand microbial genomes (KMG-I) project.</title>
        <authorList>
            <person name="Kyrpides N."/>
        </authorList>
    </citation>
    <scope>NUCLEOTIDE SEQUENCE [LARGE SCALE GENOMIC DNA]</scope>
    <source>
        <strain evidence="10 11">DSM 19573</strain>
    </source>
</reference>
<evidence type="ECO:0000313" key="11">
    <source>
        <dbReference type="Proteomes" id="UP000248132"/>
    </source>
</evidence>
<evidence type="ECO:0000259" key="8">
    <source>
        <dbReference type="Pfam" id="PF01643"/>
    </source>
</evidence>
<dbReference type="InterPro" id="IPR029069">
    <property type="entry name" value="HotDog_dom_sf"/>
</dbReference>
<keyword evidence="11" id="KW-1185">Reference proteome</keyword>
<keyword evidence="3" id="KW-0378">Hydrolase</keyword>
<evidence type="ECO:0000256" key="4">
    <source>
        <dbReference type="ARBA" id="ARBA00022832"/>
    </source>
</evidence>
<keyword evidence="5" id="KW-0809">Transit peptide</keyword>
<protein>
    <submittedName>
        <fullName evidence="10">Acyl-ACP thioesterase</fullName>
    </submittedName>
</protein>
<evidence type="ECO:0000256" key="2">
    <source>
        <dbReference type="ARBA" id="ARBA00022516"/>
    </source>
</evidence>
<dbReference type="PANTHER" id="PTHR31727:SF6">
    <property type="entry name" value="OLEOYL-ACYL CARRIER PROTEIN THIOESTERASE 1, CHLOROPLASTIC"/>
    <property type="match status" value="1"/>
</dbReference>
<dbReference type="GO" id="GO:0000036">
    <property type="term" value="F:acyl carrier activity"/>
    <property type="evidence" value="ECO:0007669"/>
    <property type="project" value="TreeGrafter"/>
</dbReference>
<feature type="domain" description="Acyl-ACP thioesterase N-terminal hotdog" evidence="8">
    <location>
        <begin position="6"/>
        <end position="125"/>
    </location>
</feature>
<name>A0A318XRK9_9FIRM</name>
<organism evidence="10 11">
    <name type="scientific">Ruminiclostridium sufflavum DSM 19573</name>
    <dbReference type="NCBI Taxonomy" id="1121337"/>
    <lineage>
        <taxon>Bacteria</taxon>
        <taxon>Bacillati</taxon>
        <taxon>Bacillota</taxon>
        <taxon>Clostridia</taxon>
        <taxon>Eubacteriales</taxon>
        <taxon>Oscillospiraceae</taxon>
        <taxon>Ruminiclostridium</taxon>
    </lineage>
</organism>
<keyword evidence="7" id="KW-0275">Fatty acid biosynthesis</keyword>
<keyword evidence="2" id="KW-0444">Lipid biosynthesis</keyword>
<dbReference type="Gene3D" id="3.10.129.10">
    <property type="entry name" value="Hotdog Thioesterase"/>
    <property type="match status" value="2"/>
</dbReference>
<evidence type="ECO:0000256" key="1">
    <source>
        <dbReference type="ARBA" id="ARBA00006500"/>
    </source>
</evidence>
<evidence type="ECO:0000256" key="5">
    <source>
        <dbReference type="ARBA" id="ARBA00022946"/>
    </source>
</evidence>
<dbReference type="PANTHER" id="PTHR31727">
    <property type="entry name" value="OLEOYL-ACYL CARRIER PROTEIN THIOESTERASE 1, CHLOROPLASTIC"/>
    <property type="match status" value="1"/>
</dbReference>
<dbReference type="OrthoDB" id="9801517at2"/>
<gene>
    <name evidence="10" type="ORF">LY28_00180</name>
</gene>
<keyword evidence="6" id="KW-0443">Lipid metabolism</keyword>
<dbReference type="InterPro" id="IPR002864">
    <property type="entry name" value="Acyl-ACP_thioesterase_NHD"/>
</dbReference>
<sequence>MKALSLYKKKYCVEYGDSDYYKSLKLSSLFNYIQYVASLHSKNLGAGIDDIEKEHGLAWVMVRILLNIDRMPVWNEEIYIETWPVEPKKMEFERDFCVRDKEGKALIKAISSWVLLDIDKREIVKSESVNIDFPPFIGERAVNKRMSKIKSNGELMFVYSRKISYSDIDINGHLNNSRYIDFIADCFPIDKHCMYAVEEMQVNYINEALAGDTIALYKDISQFDTGNIYVEGVNEERDKVFFKACIKLRRLYE</sequence>
<accession>A0A318XRK9</accession>
<evidence type="ECO:0000313" key="10">
    <source>
        <dbReference type="EMBL" id="PYG90299.1"/>
    </source>
</evidence>
<comment type="caution">
    <text evidence="10">The sequence shown here is derived from an EMBL/GenBank/DDBJ whole genome shotgun (WGS) entry which is preliminary data.</text>
</comment>
<evidence type="ECO:0000256" key="6">
    <source>
        <dbReference type="ARBA" id="ARBA00023098"/>
    </source>
</evidence>
<dbReference type="InterPro" id="IPR049427">
    <property type="entry name" value="Acyl-ACP_TE_C"/>
</dbReference>
<comment type="similarity">
    <text evidence="1">Belongs to the acyl-ACP thioesterase family.</text>
</comment>
<dbReference type="Pfam" id="PF01643">
    <property type="entry name" value="Acyl-ACP_TE"/>
    <property type="match status" value="1"/>
</dbReference>
<dbReference type="AlphaFoldDB" id="A0A318XRK9"/>
<dbReference type="RefSeq" id="WP_110460273.1">
    <property type="nucleotide sequence ID" value="NZ_QKMR01000001.1"/>
</dbReference>
<dbReference type="CDD" id="cd00586">
    <property type="entry name" value="4HBT"/>
    <property type="match status" value="1"/>
</dbReference>
<dbReference type="GO" id="GO:0016297">
    <property type="term" value="F:fatty acyl-[ACP] hydrolase activity"/>
    <property type="evidence" value="ECO:0007669"/>
    <property type="project" value="InterPro"/>
</dbReference>
<dbReference type="InterPro" id="IPR045023">
    <property type="entry name" value="FATA/B"/>
</dbReference>
<proteinExistence type="inferred from homology"/>
<evidence type="ECO:0000256" key="3">
    <source>
        <dbReference type="ARBA" id="ARBA00022801"/>
    </source>
</evidence>
<dbReference type="Pfam" id="PF20791">
    <property type="entry name" value="Acyl-ACP_TE_C"/>
    <property type="match status" value="1"/>
</dbReference>
<dbReference type="EMBL" id="QKMR01000001">
    <property type="protein sequence ID" value="PYG90299.1"/>
    <property type="molecule type" value="Genomic_DNA"/>
</dbReference>
<dbReference type="SUPFAM" id="SSF54637">
    <property type="entry name" value="Thioesterase/thiol ester dehydrase-isomerase"/>
    <property type="match status" value="2"/>
</dbReference>